<evidence type="ECO:0000313" key="2">
    <source>
        <dbReference type="EMBL" id="MQY14926.1"/>
    </source>
</evidence>
<evidence type="ECO:0000256" key="1">
    <source>
        <dbReference type="SAM" id="Phobius"/>
    </source>
</evidence>
<evidence type="ECO:0008006" key="4">
    <source>
        <dbReference type="Google" id="ProtNLM"/>
    </source>
</evidence>
<protein>
    <recommendedName>
        <fullName evidence="4">Leucine-binding protein domain-containing protein</fullName>
    </recommendedName>
</protein>
<dbReference type="InterPro" id="IPR028082">
    <property type="entry name" value="Peripla_BP_I"/>
</dbReference>
<name>A0A7K0CN59_9ACTN</name>
<evidence type="ECO:0000313" key="3">
    <source>
        <dbReference type="Proteomes" id="UP000466345"/>
    </source>
</evidence>
<keyword evidence="1" id="KW-0812">Transmembrane</keyword>
<organism evidence="2 3">
    <name type="scientific">Streptomyces smaragdinus</name>
    <dbReference type="NCBI Taxonomy" id="2585196"/>
    <lineage>
        <taxon>Bacteria</taxon>
        <taxon>Bacillati</taxon>
        <taxon>Actinomycetota</taxon>
        <taxon>Actinomycetes</taxon>
        <taxon>Kitasatosporales</taxon>
        <taxon>Streptomycetaceae</taxon>
        <taxon>Streptomyces</taxon>
    </lineage>
</organism>
<keyword evidence="3" id="KW-1185">Reference proteome</keyword>
<accession>A0A7K0CN59</accession>
<sequence length="516" mass="55648">MIRRFYGRLPGGPVVQALCTVVVLAVLATGGWFGYGLVFPEDDPSCAAGVERRGPEQECTGVTDGSYPFSADLAGISGKIKQQNDWVDGQIAGKPDERTFVSIAVILPMAPAQQAEQHKTLTQVQGVYLAQYHANHDEHGKQPLIKLLLANPGRSHAHHRAVADQLKEMTRGEERLRAVVGFDVSTGITREAITYLTKDLGIPLVGGPITADDFGNSAAAPDRFPGLVRVVPTTTGEARAIAQLNEGAEPEEGLIVEDIRGDDDYVSALKQAFVPLVQGSRRASEQYRAPDDYHKEGDTARQFQSMVTAICTSPAKNLYFAGRPVQLRQFINELGDRGCSQKNYTVYSGSGASTLVNDKALDWGALRSGITVEYAAVAHPDAWRGANAPASGGSVEDYGDFEKLAVTEGRMRRADLIDSRAITMYDAALTAITSIRGTDSAHPTLRQVADGWLRLHGELGKVKGAGGWICLDNYGNAYNKAVAVVKLDETVAGRVRFLRLGWPEGKPSDKDCTAPR</sequence>
<comment type="caution">
    <text evidence="2">The sequence shown here is derived from an EMBL/GenBank/DDBJ whole genome shotgun (WGS) entry which is preliminary data.</text>
</comment>
<dbReference type="Gene3D" id="3.40.50.2300">
    <property type="match status" value="2"/>
</dbReference>
<proteinExistence type="predicted"/>
<keyword evidence="1" id="KW-1133">Transmembrane helix</keyword>
<dbReference type="RefSeq" id="WP_323378453.1">
    <property type="nucleotide sequence ID" value="NZ_WEGJ01000026.1"/>
</dbReference>
<dbReference type="Proteomes" id="UP000466345">
    <property type="component" value="Unassembled WGS sequence"/>
</dbReference>
<dbReference type="AlphaFoldDB" id="A0A7K0CN59"/>
<reference evidence="2 3" key="1">
    <citation type="submission" date="2019-10" db="EMBL/GenBank/DDBJ databases">
        <title>Streptomyces smaragdinus sp. nov. and Streptomyces fabii sp. nov., isolated from the gut of fungus growing-termite Macrotermes natalensis.</title>
        <authorList>
            <person name="Schwitalla J."/>
            <person name="Benndorf R."/>
            <person name="Martin K."/>
            <person name="De Beer W."/>
            <person name="Kaster A.-K."/>
            <person name="Vollmers J."/>
            <person name="Poulsen M."/>
            <person name="Beemelmanns C."/>
        </authorList>
    </citation>
    <scope>NUCLEOTIDE SEQUENCE [LARGE SCALE GENOMIC DNA]</scope>
    <source>
        <strain evidence="2 3">RB5</strain>
    </source>
</reference>
<gene>
    <name evidence="2" type="ORF">SRB5_51020</name>
</gene>
<dbReference type="SUPFAM" id="SSF53822">
    <property type="entry name" value="Periplasmic binding protein-like I"/>
    <property type="match status" value="1"/>
</dbReference>
<dbReference type="EMBL" id="WEGJ01000026">
    <property type="protein sequence ID" value="MQY14926.1"/>
    <property type="molecule type" value="Genomic_DNA"/>
</dbReference>
<keyword evidence="1" id="KW-0472">Membrane</keyword>
<feature type="transmembrane region" description="Helical" evidence="1">
    <location>
        <begin position="12"/>
        <end position="35"/>
    </location>
</feature>